<evidence type="ECO:0000313" key="4">
    <source>
        <dbReference type="Proteomes" id="UP000295560"/>
    </source>
</evidence>
<name>A0A4R1HMX8_PSEEN</name>
<keyword evidence="4" id="KW-1185">Reference proteome</keyword>
<dbReference type="PANTHER" id="PTHR43841">
    <property type="entry name" value="3-HYDROXYACYL-THIOESTER DEHYDRATASE HTDX-RELATED"/>
    <property type="match status" value="1"/>
</dbReference>
<proteinExistence type="inferred from homology"/>
<dbReference type="AlphaFoldDB" id="A0A4R1HMX8"/>
<dbReference type="PANTHER" id="PTHR43841:SF3">
    <property type="entry name" value="(3R)-HYDROXYACYL-ACP DEHYDRATASE SUBUNIT HADB"/>
    <property type="match status" value="1"/>
</dbReference>
<dbReference type="OrthoDB" id="9800237at2"/>
<reference evidence="3 4" key="1">
    <citation type="submission" date="2019-03" db="EMBL/GenBank/DDBJ databases">
        <title>Sequencing the genomes of 1000 actinobacteria strains.</title>
        <authorList>
            <person name="Klenk H.-P."/>
        </authorList>
    </citation>
    <scope>NUCLEOTIDE SEQUENCE [LARGE SCALE GENOMIC DNA]</scope>
    <source>
        <strain evidence="3 4">DSM 44969</strain>
    </source>
</reference>
<accession>A0A4R1HMX8</accession>
<comment type="caution">
    <text evidence="3">The sequence shown here is derived from an EMBL/GenBank/DDBJ whole genome shotgun (WGS) entry which is preliminary data.</text>
</comment>
<evidence type="ECO:0000313" key="3">
    <source>
        <dbReference type="EMBL" id="TCK21925.1"/>
    </source>
</evidence>
<comment type="similarity">
    <text evidence="1">Belongs to the enoyl-CoA hydratase/isomerase family.</text>
</comment>
<dbReference type="Pfam" id="PF01575">
    <property type="entry name" value="MaoC_dehydratas"/>
    <property type="match status" value="1"/>
</dbReference>
<sequence>MTAGTGTAVIEPGAELPPLALPPISRTTLALYAGASGDHNPIHIDIDLARSAGLADVFAHGMLSMAYLGRLLTGWVPQERIRSLRVRFAALTPVHATPTCTGRVASVEDGLATLELAVTLADGTVTVTGDATVAVDRHPR</sequence>
<dbReference type="Gene3D" id="3.10.129.10">
    <property type="entry name" value="Hotdog Thioesterase"/>
    <property type="match status" value="1"/>
</dbReference>
<organism evidence="3 4">
    <name type="scientific">Pseudonocardia endophytica</name>
    <dbReference type="NCBI Taxonomy" id="401976"/>
    <lineage>
        <taxon>Bacteria</taxon>
        <taxon>Bacillati</taxon>
        <taxon>Actinomycetota</taxon>
        <taxon>Actinomycetes</taxon>
        <taxon>Pseudonocardiales</taxon>
        <taxon>Pseudonocardiaceae</taxon>
        <taxon>Pseudonocardia</taxon>
    </lineage>
</organism>
<dbReference type="SUPFAM" id="SSF54637">
    <property type="entry name" value="Thioesterase/thiol ester dehydrase-isomerase"/>
    <property type="match status" value="1"/>
</dbReference>
<feature type="domain" description="MaoC-like" evidence="2">
    <location>
        <begin position="23"/>
        <end position="96"/>
    </location>
</feature>
<dbReference type="Proteomes" id="UP000295560">
    <property type="component" value="Unassembled WGS sequence"/>
</dbReference>
<dbReference type="EMBL" id="SMFZ01000002">
    <property type="protein sequence ID" value="TCK21925.1"/>
    <property type="molecule type" value="Genomic_DNA"/>
</dbReference>
<protein>
    <submittedName>
        <fullName evidence="3">Acyl dehydratase</fullName>
    </submittedName>
</protein>
<dbReference type="InterPro" id="IPR002539">
    <property type="entry name" value="MaoC-like_dom"/>
</dbReference>
<gene>
    <name evidence="3" type="ORF">EV378_5917</name>
</gene>
<evidence type="ECO:0000256" key="1">
    <source>
        <dbReference type="ARBA" id="ARBA00005254"/>
    </source>
</evidence>
<dbReference type="InterPro" id="IPR029069">
    <property type="entry name" value="HotDog_dom_sf"/>
</dbReference>
<evidence type="ECO:0000259" key="2">
    <source>
        <dbReference type="Pfam" id="PF01575"/>
    </source>
</evidence>
<dbReference type="RefSeq" id="WP_132430606.1">
    <property type="nucleotide sequence ID" value="NZ_SMFZ01000002.1"/>
</dbReference>